<gene>
    <name evidence="1" type="ORF">DSCOOX_63940</name>
</gene>
<organism evidence="1 2">
    <name type="scientific">Desulfosarcina ovata subsp. ovata</name>
    <dbReference type="NCBI Taxonomy" id="2752305"/>
    <lineage>
        <taxon>Bacteria</taxon>
        <taxon>Pseudomonadati</taxon>
        <taxon>Thermodesulfobacteriota</taxon>
        <taxon>Desulfobacteria</taxon>
        <taxon>Desulfobacterales</taxon>
        <taxon>Desulfosarcinaceae</taxon>
        <taxon>Desulfosarcina</taxon>
    </lineage>
</organism>
<name>A0A5K8ANK7_9BACT</name>
<accession>A0A5K8ANK7</accession>
<evidence type="ECO:0000313" key="2">
    <source>
        <dbReference type="Proteomes" id="UP000422108"/>
    </source>
</evidence>
<dbReference type="RefSeq" id="WP_155313834.1">
    <property type="nucleotide sequence ID" value="NZ_AP021879.1"/>
</dbReference>
<reference evidence="1 2" key="1">
    <citation type="submission" date="2019-11" db="EMBL/GenBank/DDBJ databases">
        <title>Comparative genomics of hydrocarbon-degrading Desulfosarcina strains.</title>
        <authorList>
            <person name="Watanabe M."/>
            <person name="Kojima H."/>
            <person name="Fukui M."/>
        </authorList>
    </citation>
    <scope>NUCLEOTIDE SEQUENCE [LARGE SCALE GENOMIC DNA]</scope>
    <source>
        <strain evidence="2">oXyS1</strain>
    </source>
</reference>
<sequence length="124" mass="14242">MDQKLGNRRWRRFQAQNLTISINGKSYRIFNINEYGVGFLIDTPEEIELNTEIQPMTVNGTTPIQVAGIPRHVSQLVSEDQRLFFQPGWVCGTEFTTQHDRDGGKLIAEFIAENIEREAEENES</sequence>
<dbReference type="Proteomes" id="UP000422108">
    <property type="component" value="Chromosome"/>
</dbReference>
<dbReference type="EMBL" id="AP021879">
    <property type="protein sequence ID" value="BBO93214.1"/>
    <property type="molecule type" value="Genomic_DNA"/>
</dbReference>
<evidence type="ECO:0000313" key="1">
    <source>
        <dbReference type="EMBL" id="BBO93214.1"/>
    </source>
</evidence>
<dbReference type="AlphaFoldDB" id="A0A5K8ANK7"/>
<keyword evidence="2" id="KW-1185">Reference proteome</keyword>
<evidence type="ECO:0008006" key="3">
    <source>
        <dbReference type="Google" id="ProtNLM"/>
    </source>
</evidence>
<protein>
    <recommendedName>
        <fullName evidence="3">PilZ domain-containing protein</fullName>
    </recommendedName>
</protein>
<proteinExistence type="predicted"/>